<dbReference type="OrthoDB" id="9798188at2"/>
<protein>
    <submittedName>
        <fullName evidence="13">Metal ion transporter</fullName>
    </submittedName>
</protein>
<dbReference type="PANTHER" id="PTHR43099:SF5">
    <property type="entry name" value="HLYC_CORC FAMILY TRANSPORTER"/>
    <property type="match status" value="1"/>
</dbReference>
<dbReference type="SUPFAM" id="SSF54631">
    <property type="entry name" value="CBS-domain pair"/>
    <property type="match status" value="1"/>
</dbReference>
<evidence type="ECO:0000256" key="4">
    <source>
        <dbReference type="ARBA" id="ARBA00022737"/>
    </source>
</evidence>
<keyword evidence="6 8" id="KW-0129">CBS domain</keyword>
<dbReference type="SUPFAM" id="SSF56176">
    <property type="entry name" value="FAD-binding/transporter-associated domain-like"/>
    <property type="match status" value="1"/>
</dbReference>
<feature type="domain" description="CNNM transmembrane" evidence="12">
    <location>
        <begin position="1"/>
        <end position="203"/>
    </location>
</feature>
<gene>
    <name evidence="13" type="primary">yfjD</name>
    <name evidence="13" type="ORF">NCTC13316_00120</name>
</gene>
<dbReference type="InterPro" id="IPR036318">
    <property type="entry name" value="FAD-bd_PCMH-like_sf"/>
</dbReference>
<reference evidence="13 14" key="1">
    <citation type="submission" date="2018-06" db="EMBL/GenBank/DDBJ databases">
        <authorList>
            <consortium name="Pathogen Informatics"/>
            <person name="Doyle S."/>
        </authorList>
    </citation>
    <scope>NUCLEOTIDE SEQUENCE [LARGE SCALE GENOMIC DNA]</scope>
    <source>
        <strain evidence="13 14">NCTC13316</strain>
    </source>
</reference>
<dbReference type="Pfam" id="PF00571">
    <property type="entry name" value="CBS"/>
    <property type="match status" value="1"/>
</dbReference>
<comment type="subcellular location">
    <subcellularLocation>
        <location evidence="1">Cell membrane</location>
        <topology evidence="1">Multi-pass membrane protein</topology>
    </subcellularLocation>
</comment>
<evidence type="ECO:0000256" key="5">
    <source>
        <dbReference type="ARBA" id="ARBA00022989"/>
    </source>
</evidence>
<dbReference type="InterPro" id="IPR044751">
    <property type="entry name" value="Ion_transp-like_CBS"/>
</dbReference>
<evidence type="ECO:0000256" key="2">
    <source>
        <dbReference type="ARBA" id="ARBA00022475"/>
    </source>
</evidence>
<dbReference type="InterPro" id="IPR046342">
    <property type="entry name" value="CBS_dom_sf"/>
</dbReference>
<accession>A0A378JFU7</accession>
<evidence type="ECO:0000259" key="12">
    <source>
        <dbReference type="PROSITE" id="PS51846"/>
    </source>
</evidence>
<dbReference type="PANTHER" id="PTHR43099">
    <property type="entry name" value="UPF0053 PROTEIN YRKA"/>
    <property type="match status" value="1"/>
</dbReference>
<dbReference type="GO" id="GO:0005886">
    <property type="term" value="C:plasma membrane"/>
    <property type="evidence" value="ECO:0007669"/>
    <property type="project" value="UniProtKB-SubCell"/>
</dbReference>
<dbReference type="AlphaFoldDB" id="A0A378JFU7"/>
<keyword evidence="3 9" id="KW-0812">Transmembrane</keyword>
<organism evidence="13 14">
    <name type="scientific">Legionella busanensis</name>
    <dbReference type="NCBI Taxonomy" id="190655"/>
    <lineage>
        <taxon>Bacteria</taxon>
        <taxon>Pseudomonadati</taxon>
        <taxon>Pseudomonadota</taxon>
        <taxon>Gammaproteobacteria</taxon>
        <taxon>Legionellales</taxon>
        <taxon>Legionellaceae</taxon>
        <taxon>Legionella</taxon>
    </lineage>
</organism>
<proteinExistence type="predicted"/>
<dbReference type="GO" id="GO:0050660">
    <property type="term" value="F:flavin adenine dinucleotide binding"/>
    <property type="evidence" value="ECO:0007669"/>
    <property type="project" value="InterPro"/>
</dbReference>
<sequence length="440" mass="49909">MINIILILVGFILVVLNAFFVAAEFAMVKLRSTRVAIIATQYPWRGVILARVHKQLDAYLSACQLGITLASLGLGWVGEPAFANLLSPLLIYIGITRPGLIEFISFAFAFTLLSFLHIVIGELLPKSWAIRQSERISLWTAVPLYFFYWLMYPIIWLLNSCSNFFLKKLRLDEVHPGEESHSTEELKLILRSSQLHGELTSQESNILAHTLELAKLQAIDVMCSYHDMVTLDSTILEKELLATLERYRYSRYPVYSQQEKKIIGLLHVKDIQPLLHNKDDNELVDLRAFARPIPKISHRLPALTLLRQFQSGMPHFALVYNRQGDIAGFVTLDNLLHLVLGVIKDEFHKTRDAWIKHPDGSLTVKGNCPIFALERALQTPLTLTSEQEEITTVGGLILNQLGSVPTIGQQVEFVDFSAVIETMKKARITQIRIFPKNKKI</sequence>
<dbReference type="Gene3D" id="3.30.465.10">
    <property type="match status" value="1"/>
</dbReference>
<feature type="transmembrane region" description="Helical" evidence="10">
    <location>
        <begin position="6"/>
        <end position="28"/>
    </location>
</feature>
<dbReference type="Pfam" id="PF01595">
    <property type="entry name" value="CNNM"/>
    <property type="match status" value="1"/>
</dbReference>
<keyword evidence="14" id="KW-1185">Reference proteome</keyword>
<evidence type="ECO:0000256" key="8">
    <source>
        <dbReference type="PROSITE-ProRule" id="PRU00703"/>
    </source>
</evidence>
<keyword evidence="5 9" id="KW-1133">Transmembrane helix</keyword>
<keyword evidence="4" id="KW-0677">Repeat</keyword>
<evidence type="ECO:0000256" key="1">
    <source>
        <dbReference type="ARBA" id="ARBA00004651"/>
    </source>
</evidence>
<name>A0A378JFU7_9GAMM</name>
<evidence type="ECO:0000256" key="6">
    <source>
        <dbReference type="ARBA" id="ARBA00023122"/>
    </source>
</evidence>
<keyword evidence="2" id="KW-1003">Cell membrane</keyword>
<dbReference type="Pfam" id="PF03471">
    <property type="entry name" value="CorC_HlyC"/>
    <property type="match status" value="1"/>
</dbReference>
<dbReference type="InterPro" id="IPR000644">
    <property type="entry name" value="CBS_dom"/>
</dbReference>
<feature type="transmembrane region" description="Helical" evidence="10">
    <location>
        <begin position="136"/>
        <end position="158"/>
    </location>
</feature>
<evidence type="ECO:0000259" key="11">
    <source>
        <dbReference type="PROSITE" id="PS51371"/>
    </source>
</evidence>
<dbReference type="PROSITE" id="PS51371">
    <property type="entry name" value="CBS"/>
    <property type="match status" value="1"/>
</dbReference>
<keyword evidence="7 9" id="KW-0472">Membrane</keyword>
<dbReference type="RefSeq" id="WP_115329534.1">
    <property type="nucleotide sequence ID" value="NZ_CAAAHP010000003.1"/>
</dbReference>
<evidence type="ECO:0000313" key="13">
    <source>
        <dbReference type="EMBL" id="STX50055.1"/>
    </source>
</evidence>
<feature type="domain" description="CBS" evidence="11">
    <location>
        <begin position="222"/>
        <end position="283"/>
    </location>
</feature>
<feature type="transmembrane region" description="Helical" evidence="10">
    <location>
        <begin position="98"/>
        <end position="124"/>
    </location>
</feature>
<dbReference type="InterPro" id="IPR005170">
    <property type="entry name" value="Transptr-assoc_dom"/>
</dbReference>
<evidence type="ECO:0000256" key="10">
    <source>
        <dbReference type="SAM" id="Phobius"/>
    </source>
</evidence>
<dbReference type="InterPro" id="IPR002550">
    <property type="entry name" value="CNNM"/>
</dbReference>
<evidence type="ECO:0000256" key="3">
    <source>
        <dbReference type="ARBA" id="ARBA00022692"/>
    </source>
</evidence>
<dbReference type="CDD" id="cd04590">
    <property type="entry name" value="CBS_pair_CorC_HlyC_assoc"/>
    <property type="match status" value="1"/>
</dbReference>
<evidence type="ECO:0000256" key="9">
    <source>
        <dbReference type="PROSITE-ProRule" id="PRU01193"/>
    </source>
</evidence>
<evidence type="ECO:0000313" key="14">
    <source>
        <dbReference type="Proteomes" id="UP000254794"/>
    </source>
</evidence>
<dbReference type="Proteomes" id="UP000254794">
    <property type="component" value="Unassembled WGS sequence"/>
</dbReference>
<dbReference type="PROSITE" id="PS51846">
    <property type="entry name" value="CNNM"/>
    <property type="match status" value="1"/>
</dbReference>
<dbReference type="EMBL" id="UGOD01000001">
    <property type="protein sequence ID" value="STX50055.1"/>
    <property type="molecule type" value="Genomic_DNA"/>
</dbReference>
<dbReference type="InterPro" id="IPR016169">
    <property type="entry name" value="FAD-bd_PCMH_sub2"/>
</dbReference>
<dbReference type="InterPro" id="IPR051676">
    <property type="entry name" value="UPF0053_domain"/>
</dbReference>
<dbReference type="Gene3D" id="3.10.580.10">
    <property type="entry name" value="CBS-domain"/>
    <property type="match status" value="1"/>
</dbReference>
<dbReference type="SMART" id="SM01091">
    <property type="entry name" value="CorC_HlyC"/>
    <property type="match status" value="1"/>
</dbReference>
<evidence type="ECO:0000256" key="7">
    <source>
        <dbReference type="ARBA" id="ARBA00023136"/>
    </source>
</evidence>